<dbReference type="PANTHER" id="PTHR45683">
    <property type="entry name" value="MITOCHONDRIAL NICOTINAMIDE ADENINE DINUCLEOTIDE TRANSPORTER 1-RELATED-RELATED"/>
    <property type="match status" value="1"/>
</dbReference>
<evidence type="ECO:0000256" key="1">
    <source>
        <dbReference type="ARBA" id="ARBA00004448"/>
    </source>
</evidence>
<dbReference type="PRINTS" id="PR00926">
    <property type="entry name" value="MITOCARRIER"/>
</dbReference>
<dbReference type="FunCoup" id="A0A1E5RNY9">
    <property type="interactions" value="92"/>
</dbReference>
<keyword evidence="6" id="KW-0999">Mitochondrion inner membrane</keyword>
<dbReference type="Pfam" id="PF00153">
    <property type="entry name" value="Mito_carr"/>
    <property type="match status" value="3"/>
</dbReference>
<comment type="caution">
    <text evidence="13">The sequence shown here is derived from an EMBL/GenBank/DDBJ whole genome shotgun (WGS) entry which is preliminary data.</text>
</comment>
<feature type="transmembrane region" description="Helical" evidence="12">
    <location>
        <begin position="135"/>
        <end position="158"/>
    </location>
</feature>
<keyword evidence="8" id="KW-0496">Mitochondrion</keyword>
<evidence type="ECO:0000256" key="9">
    <source>
        <dbReference type="ARBA" id="ARBA00023136"/>
    </source>
</evidence>
<dbReference type="GO" id="GO:0015215">
    <property type="term" value="F:nucleotide transmembrane transporter activity"/>
    <property type="evidence" value="ECO:0007669"/>
    <property type="project" value="UniProtKB-ARBA"/>
</dbReference>
<dbReference type="EMBL" id="LPNM01000005">
    <property type="protein sequence ID" value="OEJ88605.1"/>
    <property type="molecule type" value="Genomic_DNA"/>
</dbReference>
<evidence type="ECO:0000313" key="14">
    <source>
        <dbReference type="Proteomes" id="UP000095728"/>
    </source>
</evidence>
<evidence type="ECO:0000256" key="11">
    <source>
        <dbReference type="RuleBase" id="RU000488"/>
    </source>
</evidence>
<feature type="repeat" description="Solcar" evidence="10">
    <location>
        <begin position="132"/>
        <end position="222"/>
    </location>
</feature>
<dbReference type="InParanoid" id="A0A1E5RNY9"/>
<dbReference type="GO" id="GO:0005743">
    <property type="term" value="C:mitochondrial inner membrane"/>
    <property type="evidence" value="ECO:0007669"/>
    <property type="project" value="UniProtKB-SubCell"/>
</dbReference>
<comment type="similarity">
    <text evidence="2 11">Belongs to the mitochondrial carrier (TC 2.A.29) family.</text>
</comment>
<organism evidence="13 14">
    <name type="scientific">Hanseniaspora osmophila</name>
    <dbReference type="NCBI Taxonomy" id="56408"/>
    <lineage>
        <taxon>Eukaryota</taxon>
        <taxon>Fungi</taxon>
        <taxon>Dikarya</taxon>
        <taxon>Ascomycota</taxon>
        <taxon>Saccharomycotina</taxon>
        <taxon>Saccharomycetes</taxon>
        <taxon>Saccharomycodales</taxon>
        <taxon>Saccharomycodaceae</taxon>
        <taxon>Hanseniaspora</taxon>
    </lineage>
</organism>
<dbReference type="InterPro" id="IPR018108">
    <property type="entry name" value="MCP_transmembrane"/>
</dbReference>
<keyword evidence="9 10" id="KW-0472">Membrane</keyword>
<dbReference type="OrthoDB" id="428293at2759"/>
<feature type="repeat" description="Solcar" evidence="10">
    <location>
        <begin position="14"/>
        <end position="108"/>
    </location>
</feature>
<dbReference type="PROSITE" id="PS50920">
    <property type="entry name" value="SOLCAR"/>
    <property type="match status" value="3"/>
</dbReference>
<name>A0A1E5RNY9_9ASCO</name>
<keyword evidence="3 11" id="KW-0813">Transport</keyword>
<proteinExistence type="inferred from homology"/>
<evidence type="ECO:0000256" key="3">
    <source>
        <dbReference type="ARBA" id="ARBA00022448"/>
    </source>
</evidence>
<evidence type="ECO:0000256" key="5">
    <source>
        <dbReference type="ARBA" id="ARBA00022737"/>
    </source>
</evidence>
<dbReference type="InterPro" id="IPR023395">
    <property type="entry name" value="MCP_dom_sf"/>
</dbReference>
<evidence type="ECO:0000256" key="8">
    <source>
        <dbReference type="ARBA" id="ARBA00023128"/>
    </source>
</evidence>
<keyword evidence="5" id="KW-0677">Repeat</keyword>
<dbReference type="Gene3D" id="1.50.40.10">
    <property type="entry name" value="Mitochondrial carrier domain"/>
    <property type="match status" value="1"/>
</dbReference>
<reference evidence="14" key="1">
    <citation type="journal article" date="2016" name="Genome Announc.">
        <title>Genome sequences of three species of Hanseniaspora isolated from spontaneous wine fermentations.</title>
        <authorList>
            <person name="Sternes P.R."/>
            <person name="Lee D."/>
            <person name="Kutyna D.R."/>
            <person name="Borneman A.R."/>
        </authorList>
    </citation>
    <scope>NUCLEOTIDE SEQUENCE [LARGE SCALE GENOMIC DNA]</scope>
    <source>
        <strain evidence="14">AWRI3579</strain>
    </source>
</reference>
<evidence type="ECO:0000256" key="7">
    <source>
        <dbReference type="ARBA" id="ARBA00022989"/>
    </source>
</evidence>
<dbReference type="InterPro" id="IPR044712">
    <property type="entry name" value="SLC25A32-like"/>
</dbReference>
<comment type="subcellular location">
    <subcellularLocation>
        <location evidence="1">Mitochondrion inner membrane</location>
        <topology evidence="1">Multi-pass membrane protein</topology>
    </subcellularLocation>
</comment>
<sequence length="331" mass="37469">MTLHKPTNGNIVLTPVQKEIVCGLSGGTMTILITHPLDLIKVRLQLSRSSNTSSYKGIIKNTILHTQQNGSQLKNVVKEAYRGLGINLIGNAVSWGMYFGLYRFYKDIIHDTFVPKNTFDLAQTNFTKDQKMNSFMYLGAAWGAGITTSVLTNPIWVIKTRIMGSTKYDPANYQNYHKIKSTFKDMIHKEGWKSLCKGLVPSILGVSQGAIYFSCYDTLKIRWFHSEGDQVEKKLNALDYITITTLSKMVSVTSVYPLQLIKSNLQYNKDTSLSLAQLLRNIYENQPSIGSSKMSKKSWRHFYKGLNANLIRAVPSTCITFYVYETLKHCI</sequence>
<feature type="transmembrane region" description="Helical" evidence="12">
    <location>
        <begin position="84"/>
        <end position="105"/>
    </location>
</feature>
<dbReference type="STRING" id="56408.A0A1E5RNY9"/>
<evidence type="ECO:0000313" key="13">
    <source>
        <dbReference type="EMBL" id="OEJ88605.1"/>
    </source>
</evidence>
<keyword evidence="7 12" id="KW-1133">Transmembrane helix</keyword>
<keyword evidence="4 10" id="KW-0812">Transmembrane</keyword>
<protein>
    <submittedName>
        <fullName evidence="13">Mitochondrial FAD carrier protein FLX1</fullName>
    </submittedName>
</protein>
<evidence type="ECO:0000256" key="4">
    <source>
        <dbReference type="ARBA" id="ARBA00022692"/>
    </source>
</evidence>
<dbReference type="SUPFAM" id="SSF103506">
    <property type="entry name" value="Mitochondrial carrier"/>
    <property type="match status" value="1"/>
</dbReference>
<dbReference type="AlphaFoldDB" id="A0A1E5RNY9"/>
<keyword evidence="14" id="KW-1185">Reference proteome</keyword>
<dbReference type="Proteomes" id="UP000095728">
    <property type="component" value="Unassembled WGS sequence"/>
</dbReference>
<evidence type="ECO:0000256" key="6">
    <source>
        <dbReference type="ARBA" id="ARBA00022792"/>
    </source>
</evidence>
<evidence type="ECO:0000256" key="12">
    <source>
        <dbReference type="SAM" id="Phobius"/>
    </source>
</evidence>
<gene>
    <name evidence="13" type="ORF">AWRI3579_g793</name>
</gene>
<dbReference type="InterPro" id="IPR002067">
    <property type="entry name" value="MCP"/>
</dbReference>
<accession>A0A1E5RNY9</accession>
<evidence type="ECO:0000256" key="10">
    <source>
        <dbReference type="PROSITE-ProRule" id="PRU00282"/>
    </source>
</evidence>
<feature type="repeat" description="Solcar" evidence="10">
    <location>
        <begin position="235"/>
        <end position="330"/>
    </location>
</feature>
<evidence type="ECO:0000256" key="2">
    <source>
        <dbReference type="ARBA" id="ARBA00006375"/>
    </source>
</evidence>